<comment type="caution">
    <text evidence="5">The sequence shown here is derived from an EMBL/GenBank/DDBJ whole genome shotgun (WGS) entry which is preliminary data.</text>
</comment>
<reference evidence="5" key="1">
    <citation type="submission" date="2013-08" db="EMBL/GenBank/DDBJ databases">
        <authorList>
            <person name="Mendez C."/>
            <person name="Richter M."/>
            <person name="Ferrer M."/>
            <person name="Sanchez J."/>
        </authorList>
    </citation>
    <scope>NUCLEOTIDE SEQUENCE</scope>
</reference>
<evidence type="ECO:0000259" key="4">
    <source>
        <dbReference type="SMART" id="SM00895"/>
    </source>
</evidence>
<sequence length="166" mass="18574">MYWNYFDADVLAWRVRLGFDDTFMHYVVEVRRAIEPAAAALAAVRRSSAHVTRLRDCVRQMSRSNHNRQSFAESDLDFHLVIGDASGNPMMRSVAGVIETALIASFLHSSPIDDPSDHQTTVNAHAAVVDAIEAGDGRAAFSTMLQVIDIGIDRIDVRRRRQSHRP</sequence>
<protein>
    <submittedName>
        <fullName evidence="5">GntR family transcriptional regulator</fullName>
    </submittedName>
</protein>
<dbReference type="PANTHER" id="PTHR43537:SF44">
    <property type="entry name" value="GNTR FAMILY REGULATORY PROTEIN"/>
    <property type="match status" value="1"/>
</dbReference>
<organism evidence="5">
    <name type="scientific">mine drainage metagenome</name>
    <dbReference type="NCBI Taxonomy" id="410659"/>
    <lineage>
        <taxon>unclassified sequences</taxon>
        <taxon>metagenomes</taxon>
        <taxon>ecological metagenomes</taxon>
    </lineage>
</organism>
<evidence type="ECO:0000256" key="3">
    <source>
        <dbReference type="ARBA" id="ARBA00023163"/>
    </source>
</evidence>
<proteinExistence type="predicted"/>
<dbReference type="GO" id="GO:0003677">
    <property type="term" value="F:DNA binding"/>
    <property type="evidence" value="ECO:0007669"/>
    <property type="project" value="UniProtKB-KW"/>
</dbReference>
<dbReference type="AlphaFoldDB" id="T1BJP1"/>
<dbReference type="InterPro" id="IPR008920">
    <property type="entry name" value="TF_FadR/GntR_C"/>
</dbReference>
<dbReference type="InterPro" id="IPR011711">
    <property type="entry name" value="GntR_C"/>
</dbReference>
<dbReference type="EMBL" id="AUZX01005191">
    <property type="protein sequence ID" value="EQD68728.1"/>
    <property type="molecule type" value="Genomic_DNA"/>
</dbReference>
<evidence type="ECO:0000256" key="2">
    <source>
        <dbReference type="ARBA" id="ARBA00023125"/>
    </source>
</evidence>
<dbReference type="Pfam" id="PF07729">
    <property type="entry name" value="FCD"/>
    <property type="match status" value="1"/>
</dbReference>
<feature type="domain" description="GntR C-terminal" evidence="4">
    <location>
        <begin position="26"/>
        <end position="150"/>
    </location>
</feature>
<name>T1BJP1_9ZZZZ</name>
<reference evidence="5" key="2">
    <citation type="journal article" date="2014" name="ISME J.">
        <title>Microbial stratification in low pH oxic and suboxic macroscopic growths along an acid mine drainage.</title>
        <authorList>
            <person name="Mendez-Garcia C."/>
            <person name="Mesa V."/>
            <person name="Sprenger R.R."/>
            <person name="Richter M."/>
            <person name="Diez M.S."/>
            <person name="Solano J."/>
            <person name="Bargiela R."/>
            <person name="Golyshina O.V."/>
            <person name="Manteca A."/>
            <person name="Ramos J.L."/>
            <person name="Gallego J.R."/>
            <person name="Llorente I."/>
            <person name="Martins Dos Santos V.A."/>
            <person name="Jensen O.N."/>
            <person name="Pelaez A.I."/>
            <person name="Sanchez J."/>
            <person name="Ferrer M."/>
        </authorList>
    </citation>
    <scope>NUCLEOTIDE SEQUENCE</scope>
</reference>
<keyword evidence="3" id="KW-0804">Transcription</keyword>
<gene>
    <name evidence="5" type="ORF">B1A_07183</name>
</gene>
<dbReference type="SUPFAM" id="SSF48008">
    <property type="entry name" value="GntR ligand-binding domain-like"/>
    <property type="match status" value="1"/>
</dbReference>
<dbReference type="Gene3D" id="1.20.120.530">
    <property type="entry name" value="GntR ligand-binding domain-like"/>
    <property type="match status" value="1"/>
</dbReference>
<keyword evidence="2" id="KW-0238">DNA-binding</keyword>
<evidence type="ECO:0000256" key="1">
    <source>
        <dbReference type="ARBA" id="ARBA00023015"/>
    </source>
</evidence>
<evidence type="ECO:0000313" key="5">
    <source>
        <dbReference type="EMBL" id="EQD68728.1"/>
    </source>
</evidence>
<dbReference type="PANTHER" id="PTHR43537">
    <property type="entry name" value="TRANSCRIPTIONAL REGULATOR, GNTR FAMILY"/>
    <property type="match status" value="1"/>
</dbReference>
<accession>T1BJP1</accession>
<dbReference type="SMART" id="SM00895">
    <property type="entry name" value="FCD"/>
    <property type="match status" value="1"/>
</dbReference>
<keyword evidence="1" id="KW-0805">Transcription regulation</keyword>